<dbReference type="Proteomes" id="UP000623842">
    <property type="component" value="Unassembled WGS sequence"/>
</dbReference>
<dbReference type="PANTHER" id="PTHR38110:SF1">
    <property type="entry name" value="THIOESTERASE DOMAIN-CONTAINING PROTEIN"/>
    <property type="match status" value="1"/>
</dbReference>
<dbReference type="CDD" id="cd03445">
    <property type="entry name" value="Thioesterase_II_repeat2"/>
    <property type="match status" value="1"/>
</dbReference>
<protein>
    <recommendedName>
        <fullName evidence="5">Thioesterase family protein</fullName>
    </recommendedName>
</protein>
<proteinExistence type="predicted"/>
<dbReference type="InterPro" id="IPR052389">
    <property type="entry name" value="Sec_Metab_Biosynth-Assoc"/>
</dbReference>
<name>A0A919BMN1_9GAMM</name>
<dbReference type="InterPro" id="IPR029069">
    <property type="entry name" value="HotDog_dom_sf"/>
</dbReference>
<dbReference type="InterPro" id="IPR049450">
    <property type="entry name" value="ACOT8-like_C"/>
</dbReference>
<dbReference type="PANTHER" id="PTHR38110">
    <property type="entry name" value="CHROMOSOME 23, WHOLE GENOME SHOTGUN SEQUENCE"/>
    <property type="match status" value="1"/>
</dbReference>
<evidence type="ECO:0000313" key="4">
    <source>
        <dbReference type="Proteomes" id="UP000623842"/>
    </source>
</evidence>
<dbReference type="Pfam" id="PF20789">
    <property type="entry name" value="4HBT_3C"/>
    <property type="match status" value="1"/>
</dbReference>
<dbReference type="RefSeq" id="WP_189772859.1">
    <property type="nucleotide sequence ID" value="NZ_BNCK01000008.1"/>
</dbReference>
<feature type="domain" description="Acyl-CoA thioesterase-like N-terminal HotDog" evidence="1">
    <location>
        <begin position="22"/>
        <end position="106"/>
    </location>
</feature>
<evidence type="ECO:0000259" key="2">
    <source>
        <dbReference type="Pfam" id="PF20789"/>
    </source>
</evidence>
<comment type="caution">
    <text evidence="3">The sequence shown here is derived from an EMBL/GenBank/DDBJ whole genome shotgun (WGS) entry which is preliminary data.</text>
</comment>
<dbReference type="SUPFAM" id="SSF54637">
    <property type="entry name" value="Thioesterase/thiol ester dehydrase-isomerase"/>
    <property type="match status" value="2"/>
</dbReference>
<dbReference type="EMBL" id="BNCK01000008">
    <property type="protein sequence ID" value="GHG01555.1"/>
    <property type="molecule type" value="Genomic_DNA"/>
</dbReference>
<dbReference type="Pfam" id="PF13622">
    <property type="entry name" value="4HBT_3"/>
    <property type="match status" value="1"/>
</dbReference>
<evidence type="ECO:0000313" key="3">
    <source>
        <dbReference type="EMBL" id="GHG01555.1"/>
    </source>
</evidence>
<reference evidence="3" key="2">
    <citation type="submission" date="2020-09" db="EMBL/GenBank/DDBJ databases">
        <authorList>
            <person name="Sun Q."/>
            <person name="Kim S."/>
        </authorList>
    </citation>
    <scope>NUCLEOTIDE SEQUENCE</scope>
    <source>
        <strain evidence="3">KCTC 42731</strain>
    </source>
</reference>
<organism evidence="3 4">
    <name type="scientific">Thalassotalea marina</name>
    <dbReference type="NCBI Taxonomy" id="1673741"/>
    <lineage>
        <taxon>Bacteria</taxon>
        <taxon>Pseudomonadati</taxon>
        <taxon>Pseudomonadota</taxon>
        <taxon>Gammaproteobacteria</taxon>
        <taxon>Alteromonadales</taxon>
        <taxon>Colwelliaceae</taxon>
        <taxon>Thalassotalea</taxon>
    </lineage>
</organism>
<dbReference type="AlphaFoldDB" id="A0A919BMN1"/>
<gene>
    <name evidence="3" type="ORF">GCM10017161_32870</name>
</gene>
<dbReference type="CDD" id="cd03440">
    <property type="entry name" value="hot_dog"/>
    <property type="match status" value="1"/>
</dbReference>
<dbReference type="InterPro" id="IPR042171">
    <property type="entry name" value="Acyl-CoA_hotdog"/>
</dbReference>
<evidence type="ECO:0008006" key="5">
    <source>
        <dbReference type="Google" id="ProtNLM"/>
    </source>
</evidence>
<dbReference type="Gene3D" id="2.40.160.210">
    <property type="entry name" value="Acyl-CoA thioesterase, double hotdog domain"/>
    <property type="match status" value="1"/>
</dbReference>
<accession>A0A919BMN1</accession>
<keyword evidence="4" id="KW-1185">Reference proteome</keyword>
<reference evidence="3" key="1">
    <citation type="journal article" date="2014" name="Int. J. Syst. Evol. Microbiol.">
        <title>Complete genome sequence of Corynebacterium casei LMG S-19264T (=DSM 44701T), isolated from a smear-ripened cheese.</title>
        <authorList>
            <consortium name="US DOE Joint Genome Institute (JGI-PGF)"/>
            <person name="Walter F."/>
            <person name="Albersmeier A."/>
            <person name="Kalinowski J."/>
            <person name="Ruckert C."/>
        </authorList>
    </citation>
    <scope>NUCLEOTIDE SEQUENCE</scope>
    <source>
        <strain evidence="3">KCTC 42731</strain>
    </source>
</reference>
<feature type="domain" description="Acyl-CoA thioesterase-like C-terminal" evidence="2">
    <location>
        <begin position="133"/>
        <end position="262"/>
    </location>
</feature>
<sequence>MSIDHVFAAFKTKQQQYELMVPLSWTQGRTLYGGLSAALAYQAAENLIEDERYVRAFHCNFIGPIDAEQPVIVEAELLRTGKNVSQIVAKVSQQEQVATMVQVCFGVNRDSKLHHIDQSRHSLKPPKSPKFIPQIPKLVPKFIQHFDYVFEKGNLAFTKNEDAIIHGWSKFSKAPNSMNIAYLIALMDAWPPTMFQLLRLPAPASTMSWDIEFINPQAIVEPNSWLASETTAHHIQNGYGHEEAKFWNEQGQLIAIAKQVVAIFA</sequence>
<evidence type="ECO:0000259" key="1">
    <source>
        <dbReference type="Pfam" id="PF13622"/>
    </source>
</evidence>
<dbReference type="InterPro" id="IPR049449">
    <property type="entry name" value="TesB_ACOT8-like_N"/>
</dbReference>